<evidence type="ECO:0000313" key="2">
    <source>
        <dbReference type="Proteomes" id="UP000000323"/>
    </source>
</evidence>
<reference evidence="2" key="1">
    <citation type="journal article" date="2010" name="Stand. Genomic Sci.">
        <title>Complete genome sequence of 'Thermobaculum terrenum' type strain (YNP1).</title>
        <authorList>
            <person name="Kiss H."/>
            <person name="Cleland D."/>
            <person name="Lapidus A."/>
            <person name="Lucas S."/>
            <person name="Glavina Del Rio T."/>
            <person name="Nolan M."/>
            <person name="Tice H."/>
            <person name="Han C."/>
            <person name="Goodwin L."/>
            <person name="Pitluck S."/>
            <person name="Liolios K."/>
            <person name="Ivanova N."/>
            <person name="Mavromatis K."/>
            <person name="Ovchinnikova G."/>
            <person name="Pati A."/>
            <person name="Chen A."/>
            <person name="Palaniappan K."/>
            <person name="Land M."/>
            <person name="Hauser L."/>
            <person name="Chang Y."/>
            <person name="Jeffries C."/>
            <person name="Lu M."/>
            <person name="Brettin T."/>
            <person name="Detter J."/>
            <person name="Goker M."/>
            <person name="Tindall B."/>
            <person name="Beck B."/>
            <person name="McDermott T."/>
            <person name="Woyke T."/>
            <person name="Bristow J."/>
            <person name="Eisen J."/>
            <person name="Markowitz V."/>
            <person name="Hugenholtz P."/>
            <person name="Kyrpides N."/>
            <person name="Klenk H."/>
            <person name="Cheng J."/>
        </authorList>
    </citation>
    <scope>NUCLEOTIDE SEQUENCE [LARGE SCALE GENOMIC DNA]</scope>
    <source>
        <strain evidence="2">ATCC BAA-798 / YNP1</strain>
    </source>
</reference>
<organism evidence="1 2">
    <name type="scientific">Thermobaculum terrenum (strain ATCC BAA-798 / CCMEE 7001 / YNP1)</name>
    <dbReference type="NCBI Taxonomy" id="525904"/>
    <lineage>
        <taxon>Bacteria</taxon>
        <taxon>Bacillati</taxon>
        <taxon>Chloroflexota</taxon>
        <taxon>Chloroflexia</taxon>
        <taxon>Candidatus Thermobaculales</taxon>
        <taxon>Candidatus Thermobaculaceae</taxon>
        <taxon>Thermobaculum</taxon>
    </lineage>
</organism>
<dbReference type="KEGG" id="ttr:Tter_2655"/>
<keyword evidence="2" id="KW-1185">Reference proteome</keyword>
<sequence length="102" mass="12020">MWGREDDLVIMHEPQGVLTLTLIGGITDDFQLLLLQHMVIDYLKDYNIRVKVNVDRNYSVLQQVAIETQGFDFVDTDEFWWYLRDVLCDLGVVPPYWGRPLM</sequence>
<dbReference type="EMBL" id="CP001826">
    <property type="protein sequence ID" value="ACZ43543.1"/>
    <property type="molecule type" value="Genomic_DNA"/>
</dbReference>
<protein>
    <submittedName>
        <fullName evidence="1">Uncharacterized protein</fullName>
    </submittedName>
</protein>
<evidence type="ECO:0000313" key="1">
    <source>
        <dbReference type="EMBL" id="ACZ43543.1"/>
    </source>
</evidence>
<accession>D1CIH2</accession>
<proteinExistence type="predicted"/>
<dbReference type="RefSeq" id="WP_012876574.1">
    <property type="nucleotide sequence ID" value="NC_013526.1"/>
</dbReference>
<dbReference type="AlphaFoldDB" id="D1CIH2"/>
<name>D1CIH2_THET1</name>
<dbReference type="Proteomes" id="UP000000323">
    <property type="component" value="Chromosome 2"/>
</dbReference>
<dbReference type="HOGENOM" id="CLU_2276156_0_0_0"/>
<gene>
    <name evidence="1" type="ordered locus">Tter_2655</name>
</gene>